<name>A0A395SY46_9HYPO</name>
<feature type="compositionally biased region" description="Polar residues" evidence="3">
    <location>
        <begin position="7"/>
        <end position="19"/>
    </location>
</feature>
<feature type="region of interest" description="Disordered" evidence="3">
    <location>
        <begin position="900"/>
        <end position="946"/>
    </location>
</feature>
<feature type="compositionally biased region" description="Polar residues" evidence="3">
    <location>
        <begin position="687"/>
        <end position="700"/>
    </location>
</feature>
<sequence>MVKTRKTTASIQTRNQRTSLNRKPKRKRNQDSESDYAEPSSARKRRKSGTAQCNSQSQAQVEDLGQDSEETEEESSDSDKQEDTVLKRGWYLVRAVIDERFQEGSDGETKHEYLVDWVSSAQQTYQPTWELAENLNADALKDWKRVKKKRERQDVRREAKRQETRSRRGLRSFTPHTFQAELIALNERQQLETLNASLQNRSRSNSIDQDVRSRNSSRLEPVPAFSEEPAPSIISTSTLDVESVGLPEFPTRPIRRFAIVVRKPDNFDPSEYQSIHGSSQRISDLEDDDQRLALASQLTQNTIPDSQDLSGHWDPINLESQAGAQESNSPGIPPNQPLVASSYLEPDNQGRDSRSPEIHSPVQVIADPQTEIPRLINHPTDFDPDQEEALKNGQSHYANGGDNNWETDGNRADQDFELDDSEIEDSIHNQLLEDYQAFRHSDNNHNHDLPGDSESKLGPGELPVELDYTDIENRPSHSVTIDSPLLQRGTGGIPRIGAERNYPIYHRSETTQLEAQPSSGSEVAHIIPDSQECSNSTAELHSNTPQVQITPSASQAEVVPDSAITDSDIPSRQPDQSRLVSIAREDVFESSLPIDQGDRRGLTGSVQESSNTQNTPVFFTQPQGVHDSPIISSSLSGLGSTQVVQALLDPHSPTKSTDVSRKAKDRGFNEPQAAQTQSQTSESQPQGCANSQELESTGDSQFAQDKAGINHGIQQFSKRPPQTGSASEPPSESLRPPKIRKMERSYSQPQSSAADELKSFVDFGTDSILTQVGDGESLDETSYGPSDEQGHMIGPGTADLGLSVSSPEAIIQSQPVYSIDPWKPEALGNTPDAPAPSISPASIMTNPNRSTVDAMREMIDRAYSNSRESIARSLLSQEPHDATPLGTISPAAISRAIDPLEPPHTLNLTNRGTIPSEIDSSGPSITMGQIPDEQDSDTSSQSSQREDGYIQHVITLPMQASKRPYYGEIIKDYKVEIQAFSALFTGDSSEQPSEELVQKIHNLFDRLFNICDYPPNVIGTGLESEPSADIAKFCCDSNPKFSFLFELMTALDEKGKEVLVVIRNQELMRLVFALTEVAEIECSAEGINRRTNFPSATRITLALWDEDFNPFNFDVVIGYDYRYIRSRIAMQLSSGTGRKSPVVLLMVTTYSVEHVSLHPLNNASELEEMNAMLACTVSAGRYLEDPERGYSEPHEIAEIFASYLNGITDTLSWEPQRIPDDVLDIFESPISQNQLIFAVDSLHGNGHKRKFSDDDEAADAKRTRTLPLRDPPVGSNNPPMPLATRRWLDSASLRGEANDREATASVRVAVLDSLREQTDEYKRRVSLAGEVEIELKNHINRLDKELRDFRKTSTKIGLSNRAAIQDRTVFEKEKSKAEAAVQTAAVVAQKEGEKYKQRIEELESTIERLKTAPETAEREDALTAAQKQLRTTEEKLKIALADVDFMRSRYQDVDSTAAQLSNEVRALKVQNEDLKQKASANLLAIHAQQASGERQIMLQQISNLQAQLQQKDAELIAAHQKLSSFANGRNTRGGSMPRSPRVPSGVSPRPSRVYTGSASRGTSPSGPGTQFMSQQAQNNRWNLL</sequence>
<feature type="coiled-coil region" evidence="2">
    <location>
        <begin position="1385"/>
        <end position="1521"/>
    </location>
</feature>
<evidence type="ECO:0000256" key="2">
    <source>
        <dbReference type="SAM" id="Coils"/>
    </source>
</evidence>
<evidence type="ECO:0000313" key="6">
    <source>
        <dbReference type="Proteomes" id="UP000266234"/>
    </source>
</evidence>
<dbReference type="InterPro" id="IPR016197">
    <property type="entry name" value="Chromo-like_dom_sf"/>
</dbReference>
<feature type="compositionally biased region" description="Low complexity" evidence="3">
    <location>
        <begin position="670"/>
        <end position="686"/>
    </location>
</feature>
<feature type="region of interest" description="Disordered" evidence="3">
    <location>
        <begin position="648"/>
        <end position="700"/>
    </location>
</feature>
<feature type="region of interest" description="Disordered" evidence="3">
    <location>
        <begin position="1248"/>
        <end position="1283"/>
    </location>
</feature>
<comment type="caution">
    <text evidence="5">The sequence shown here is derived from an EMBL/GenBank/DDBJ whole genome shotgun (WGS) entry which is preliminary data.</text>
</comment>
<feature type="region of interest" description="Disordered" evidence="3">
    <location>
        <begin position="1"/>
        <end position="83"/>
    </location>
</feature>
<feature type="compositionally biased region" description="Polar residues" evidence="3">
    <location>
        <begin position="906"/>
        <end position="927"/>
    </location>
</feature>
<evidence type="ECO:0000259" key="4">
    <source>
        <dbReference type="PROSITE" id="PS50013"/>
    </source>
</evidence>
<proteinExistence type="predicted"/>
<feature type="compositionally biased region" description="Polar residues" evidence="3">
    <location>
        <begin position="1554"/>
        <end position="1584"/>
    </location>
</feature>
<dbReference type="InterPro" id="IPR000953">
    <property type="entry name" value="Chromo/chromo_shadow_dom"/>
</dbReference>
<accession>A0A395SY46</accession>
<evidence type="ECO:0000256" key="3">
    <source>
        <dbReference type="SAM" id="MobiDB-lite"/>
    </source>
</evidence>
<dbReference type="Gene3D" id="2.40.50.40">
    <property type="match status" value="1"/>
</dbReference>
<feature type="region of interest" description="Disordered" evidence="3">
    <location>
        <begin position="590"/>
        <end position="625"/>
    </location>
</feature>
<feature type="compositionally biased region" description="Polar residues" evidence="3">
    <location>
        <begin position="532"/>
        <end position="555"/>
    </location>
</feature>
<gene>
    <name evidence="5" type="ORF">FLONG3_4485</name>
</gene>
<dbReference type="Proteomes" id="UP000266234">
    <property type="component" value="Unassembled WGS sequence"/>
</dbReference>
<feature type="region of interest" description="Disordered" evidence="3">
    <location>
        <begin position="532"/>
        <end position="558"/>
    </location>
</feature>
<evidence type="ECO:0000313" key="5">
    <source>
        <dbReference type="EMBL" id="RGP77393.1"/>
    </source>
</evidence>
<feature type="compositionally biased region" description="Polar residues" evidence="3">
    <location>
        <begin position="392"/>
        <end position="407"/>
    </location>
</feature>
<feature type="region of interest" description="Disordered" evidence="3">
    <location>
        <begin position="322"/>
        <end position="412"/>
    </location>
</feature>
<feature type="compositionally biased region" description="Polar residues" evidence="3">
    <location>
        <begin position="714"/>
        <end position="730"/>
    </location>
</feature>
<dbReference type="EMBL" id="PXOG01000095">
    <property type="protein sequence ID" value="RGP77393.1"/>
    <property type="molecule type" value="Genomic_DNA"/>
</dbReference>
<feature type="region of interest" description="Disordered" evidence="3">
    <location>
        <begin position="1524"/>
        <end position="1584"/>
    </location>
</feature>
<feature type="region of interest" description="Disordered" evidence="3">
    <location>
        <begin position="475"/>
        <end position="494"/>
    </location>
</feature>
<feature type="compositionally biased region" description="Polar residues" evidence="3">
    <location>
        <begin position="196"/>
        <end position="218"/>
    </location>
</feature>
<dbReference type="CDD" id="cd00024">
    <property type="entry name" value="CD_CSD"/>
    <property type="match status" value="1"/>
</dbReference>
<dbReference type="SUPFAM" id="SSF54160">
    <property type="entry name" value="Chromo domain-like"/>
    <property type="match status" value="1"/>
</dbReference>
<feature type="region of interest" description="Disordered" evidence="3">
    <location>
        <begin position="714"/>
        <end position="754"/>
    </location>
</feature>
<evidence type="ECO:0000256" key="1">
    <source>
        <dbReference type="ARBA" id="ARBA00011353"/>
    </source>
</evidence>
<organism evidence="5 6">
    <name type="scientific">Fusarium longipes</name>
    <dbReference type="NCBI Taxonomy" id="694270"/>
    <lineage>
        <taxon>Eukaryota</taxon>
        <taxon>Fungi</taxon>
        <taxon>Dikarya</taxon>
        <taxon>Ascomycota</taxon>
        <taxon>Pezizomycotina</taxon>
        <taxon>Sordariomycetes</taxon>
        <taxon>Hypocreomycetidae</taxon>
        <taxon>Hypocreales</taxon>
        <taxon>Nectriaceae</taxon>
        <taxon>Fusarium</taxon>
    </lineage>
</organism>
<feature type="region of interest" description="Disordered" evidence="3">
    <location>
        <begin position="196"/>
        <end position="229"/>
    </location>
</feature>
<keyword evidence="6" id="KW-1185">Reference proteome</keyword>
<feature type="compositionally biased region" description="Basic and acidic residues" evidence="3">
    <location>
        <begin position="348"/>
        <end position="357"/>
    </location>
</feature>
<feature type="region of interest" description="Disordered" evidence="3">
    <location>
        <begin position="771"/>
        <end position="794"/>
    </location>
</feature>
<comment type="subunit">
    <text evidence="1">Component of the NuA4 histone acetyltransferase complex.</text>
</comment>
<feature type="compositionally biased region" description="Acidic residues" evidence="3">
    <location>
        <begin position="64"/>
        <end position="76"/>
    </location>
</feature>
<dbReference type="GO" id="GO:0006338">
    <property type="term" value="P:chromatin remodeling"/>
    <property type="evidence" value="ECO:0007669"/>
    <property type="project" value="UniProtKB-ARBA"/>
</dbReference>
<dbReference type="PROSITE" id="PS50013">
    <property type="entry name" value="CHROMO_2"/>
    <property type="match status" value="1"/>
</dbReference>
<feature type="compositionally biased region" description="Polar residues" evidence="3">
    <location>
        <begin position="604"/>
        <end position="623"/>
    </location>
</feature>
<feature type="compositionally biased region" description="Basic and acidic residues" evidence="3">
    <location>
        <begin position="658"/>
        <end position="668"/>
    </location>
</feature>
<feature type="compositionally biased region" description="Low complexity" evidence="3">
    <location>
        <begin position="1532"/>
        <end position="1553"/>
    </location>
</feature>
<reference evidence="5 6" key="1">
    <citation type="journal article" date="2018" name="PLoS Pathog.">
        <title>Evolution of structural diversity of trichothecenes, a family of toxins produced by plant pathogenic and entomopathogenic fungi.</title>
        <authorList>
            <person name="Proctor R.H."/>
            <person name="McCormick S.P."/>
            <person name="Kim H.S."/>
            <person name="Cardoza R.E."/>
            <person name="Stanley A.M."/>
            <person name="Lindo L."/>
            <person name="Kelly A."/>
            <person name="Brown D.W."/>
            <person name="Lee T."/>
            <person name="Vaughan M.M."/>
            <person name="Alexander N.J."/>
            <person name="Busman M."/>
            <person name="Gutierrez S."/>
        </authorList>
    </citation>
    <scope>NUCLEOTIDE SEQUENCE [LARGE SCALE GENOMIC DNA]</scope>
    <source>
        <strain evidence="5 6">NRRL 20695</strain>
    </source>
</reference>
<feature type="compositionally biased region" description="Polar residues" evidence="3">
    <location>
        <begin position="49"/>
        <end position="60"/>
    </location>
</feature>
<dbReference type="OrthoDB" id="3647690at2759"/>
<dbReference type="STRING" id="694270.A0A395SY46"/>
<protein>
    <recommendedName>
        <fullName evidence="4">Chromo domain-containing protein</fullName>
    </recommendedName>
</protein>
<feature type="domain" description="Chromo" evidence="4">
    <location>
        <begin position="91"/>
        <end position="161"/>
    </location>
</feature>
<keyword evidence="2" id="KW-0175">Coiled coil</keyword>